<name>A0AAN8ZZZ9_HALRR</name>
<proteinExistence type="predicted"/>
<dbReference type="Proteomes" id="UP001381693">
    <property type="component" value="Unassembled WGS sequence"/>
</dbReference>
<dbReference type="AlphaFoldDB" id="A0AAN8ZZZ9"/>
<feature type="transmembrane region" description="Helical" evidence="1">
    <location>
        <begin position="12"/>
        <end position="33"/>
    </location>
</feature>
<protein>
    <submittedName>
        <fullName evidence="2">Uncharacterized protein</fullName>
    </submittedName>
</protein>
<evidence type="ECO:0000313" key="2">
    <source>
        <dbReference type="EMBL" id="KAK7075141.1"/>
    </source>
</evidence>
<keyword evidence="3" id="KW-1185">Reference proteome</keyword>
<accession>A0AAN8ZZZ9</accession>
<evidence type="ECO:0000313" key="3">
    <source>
        <dbReference type="Proteomes" id="UP001381693"/>
    </source>
</evidence>
<reference evidence="2 3" key="1">
    <citation type="submission" date="2023-11" db="EMBL/GenBank/DDBJ databases">
        <title>Halocaridina rubra genome assembly.</title>
        <authorList>
            <person name="Smith C."/>
        </authorList>
    </citation>
    <scope>NUCLEOTIDE SEQUENCE [LARGE SCALE GENOMIC DNA]</scope>
    <source>
        <strain evidence="2">EP-1</strain>
        <tissue evidence="2">Whole</tissue>
    </source>
</reference>
<keyword evidence="1" id="KW-0812">Transmembrane</keyword>
<sequence>MTTNAITFTLSSYQVAAAVGLAVASKVAAAFLIGRKSAEDQVIGTDGTDGKQITREMSWTTCWKKSSFRINQDVE</sequence>
<evidence type="ECO:0000256" key="1">
    <source>
        <dbReference type="SAM" id="Phobius"/>
    </source>
</evidence>
<gene>
    <name evidence="2" type="ORF">SK128_009539</name>
</gene>
<keyword evidence="1" id="KW-1133">Transmembrane helix</keyword>
<organism evidence="2 3">
    <name type="scientific">Halocaridina rubra</name>
    <name type="common">Hawaiian red shrimp</name>
    <dbReference type="NCBI Taxonomy" id="373956"/>
    <lineage>
        <taxon>Eukaryota</taxon>
        <taxon>Metazoa</taxon>
        <taxon>Ecdysozoa</taxon>
        <taxon>Arthropoda</taxon>
        <taxon>Crustacea</taxon>
        <taxon>Multicrustacea</taxon>
        <taxon>Malacostraca</taxon>
        <taxon>Eumalacostraca</taxon>
        <taxon>Eucarida</taxon>
        <taxon>Decapoda</taxon>
        <taxon>Pleocyemata</taxon>
        <taxon>Caridea</taxon>
        <taxon>Atyoidea</taxon>
        <taxon>Atyidae</taxon>
        <taxon>Halocaridina</taxon>
    </lineage>
</organism>
<comment type="caution">
    <text evidence="2">The sequence shown here is derived from an EMBL/GenBank/DDBJ whole genome shotgun (WGS) entry which is preliminary data.</text>
</comment>
<dbReference type="EMBL" id="JAXCGZ010011359">
    <property type="protein sequence ID" value="KAK7075141.1"/>
    <property type="molecule type" value="Genomic_DNA"/>
</dbReference>
<keyword evidence="1" id="KW-0472">Membrane</keyword>